<keyword evidence="2" id="KW-1185">Reference proteome</keyword>
<organism evidence="1 2">
    <name type="scientific">Ignicoccus islandicus DSM 13165</name>
    <dbReference type="NCBI Taxonomy" id="940295"/>
    <lineage>
        <taxon>Archaea</taxon>
        <taxon>Thermoproteota</taxon>
        <taxon>Thermoprotei</taxon>
        <taxon>Desulfurococcales</taxon>
        <taxon>Desulfurococcaceae</taxon>
        <taxon>Ignicoccus</taxon>
    </lineage>
</organism>
<reference evidence="1 2" key="1">
    <citation type="submission" date="2013-11" db="EMBL/GenBank/DDBJ databases">
        <title>Comparative genomics of Ignicoccus.</title>
        <authorList>
            <person name="Podar M."/>
        </authorList>
    </citation>
    <scope>NUCLEOTIDE SEQUENCE [LARGE SCALE GENOMIC DNA]</scope>
    <source>
        <strain evidence="1 2">DSM 13165</strain>
    </source>
</reference>
<dbReference type="STRING" id="940295.EYM_05965"/>
<dbReference type="PANTHER" id="PTHR33361">
    <property type="entry name" value="GLR0591 PROTEIN"/>
    <property type="match status" value="1"/>
</dbReference>
<dbReference type="EMBL" id="CP006867">
    <property type="protein sequence ID" value="ALU12634.1"/>
    <property type="molecule type" value="Genomic_DNA"/>
</dbReference>
<evidence type="ECO:0000313" key="2">
    <source>
        <dbReference type="Proteomes" id="UP000060778"/>
    </source>
</evidence>
<dbReference type="KEGG" id="iis:EYM_05965"/>
<dbReference type="RefSeq" id="WP_075050092.1">
    <property type="nucleotide sequence ID" value="NZ_CP006867.1"/>
</dbReference>
<gene>
    <name evidence="1" type="ORF">EYM_05965</name>
</gene>
<dbReference type="AlphaFoldDB" id="A0A0U3DYI8"/>
<sequence length="486" mass="55591">MNPLDKVIISHFNYFPHYASYLGLSQYDLLYPKLNLEWLEGYVDASESLLGELEEWDEPSLEIDVSEAIRSIRVELIELAFWRPWKSYPIAPSVVTELLLSILLRKDVPERHKSEALASRIRAIPEILENSKELLEKPRDLWVKLALAELEGLKLTLLELSVPQSVLAKVSEYEKWLGSLEADEGFEPMGETLFNELLGVRNIGMGIGVLESLARRKVAELKEELGEMPKGREVEDPKAAYQEAVALARSFVIERKLAPLAPDEQLSVEDTPKPLIPTIPFAAYNPPSPFSFLNMGYLFVTPRGAKKDYYEILNTAVHETYPGHHLQLSLHLPTKYRYLVANATDFIEGWAHYSEWLMYENGFEDHPRYKWEVLKDALWRWVRVYLDIGLSTGKMGFDEAVKELVEVVGMDEGSAKAEVLRYTLTPGYQLSYAYGKMRILEIREKVKEYMGSKFNLYDFHEKLLSEGALPVDVLEKVVVSKVEGTL</sequence>
<dbReference type="Proteomes" id="UP000060778">
    <property type="component" value="Chromosome"/>
</dbReference>
<name>A0A0U3DYI8_9CREN</name>
<evidence type="ECO:0000313" key="1">
    <source>
        <dbReference type="EMBL" id="ALU12634.1"/>
    </source>
</evidence>
<dbReference type="PANTHER" id="PTHR33361:SF2">
    <property type="entry name" value="DUF885 DOMAIN-CONTAINING PROTEIN"/>
    <property type="match status" value="1"/>
</dbReference>
<accession>A0A0U3DYI8</accession>
<dbReference type="OrthoDB" id="252013at2157"/>
<dbReference type="InterPro" id="IPR010281">
    <property type="entry name" value="DUF885"/>
</dbReference>
<proteinExistence type="predicted"/>
<dbReference type="Pfam" id="PF05960">
    <property type="entry name" value="DUF885"/>
    <property type="match status" value="1"/>
</dbReference>
<evidence type="ECO:0008006" key="3">
    <source>
        <dbReference type="Google" id="ProtNLM"/>
    </source>
</evidence>
<dbReference type="GeneID" id="30680573"/>
<protein>
    <recommendedName>
        <fullName evidence="3">DUF885 domain-containing protein</fullName>
    </recommendedName>
</protein>